<evidence type="ECO:0000313" key="2">
    <source>
        <dbReference type="EMBL" id="VAW92337.1"/>
    </source>
</evidence>
<dbReference type="NCBIfam" id="TIGR04335">
    <property type="entry name" value="AmmeMemoSam_A"/>
    <property type="match status" value="1"/>
</dbReference>
<dbReference type="Pfam" id="PF01871">
    <property type="entry name" value="AMMECR1"/>
    <property type="match status" value="1"/>
</dbReference>
<protein>
    <submittedName>
        <fullName evidence="2">COG2078: Uncharacterized ACR</fullName>
    </submittedName>
</protein>
<sequence length="183" mass="20757">MLNDQHRQILKSVAMDSVQRGLTEHTPLIVELAAAPPELTASKASFVTLKINNNLRGCIGTLEAHRPLIEDVAYNAYAAAFKDPRFPALSANEFSQLQYHISVLSVPEAIHIEDEEDLYHQLRPGQDGIVLMDGQHRSTFLPSVWESLTSPKSFIQQLKLKAGLDTNYWSENIYFERYEVEEF</sequence>
<dbReference type="InterPro" id="IPR027485">
    <property type="entry name" value="AMMECR1_N"/>
</dbReference>
<evidence type="ECO:0000259" key="1">
    <source>
        <dbReference type="PROSITE" id="PS51112"/>
    </source>
</evidence>
<dbReference type="AlphaFoldDB" id="A0A3B0ZY85"/>
<dbReference type="PROSITE" id="PS51112">
    <property type="entry name" value="AMMECR1"/>
    <property type="match status" value="1"/>
</dbReference>
<dbReference type="Gene3D" id="3.30.1490.150">
    <property type="entry name" value="Hypothetical protein ph0010, domain 2"/>
    <property type="match status" value="1"/>
</dbReference>
<dbReference type="InterPro" id="IPR002733">
    <property type="entry name" value="AMMECR1_domain"/>
</dbReference>
<dbReference type="PANTHER" id="PTHR13016:SF0">
    <property type="entry name" value="AMME SYNDROME CANDIDATE GENE 1 PROTEIN"/>
    <property type="match status" value="1"/>
</dbReference>
<dbReference type="InterPro" id="IPR023473">
    <property type="entry name" value="AMMECR1"/>
</dbReference>
<name>A0A3B0ZY85_9ZZZZ</name>
<dbReference type="Gene3D" id="3.30.700.20">
    <property type="entry name" value="Hypothetical protein ph0010, domain 1"/>
    <property type="match status" value="1"/>
</dbReference>
<organism evidence="2">
    <name type="scientific">hydrothermal vent metagenome</name>
    <dbReference type="NCBI Taxonomy" id="652676"/>
    <lineage>
        <taxon>unclassified sequences</taxon>
        <taxon>metagenomes</taxon>
        <taxon>ecological metagenomes</taxon>
    </lineage>
</organism>
<accession>A0A3B0ZY85</accession>
<dbReference type="PANTHER" id="PTHR13016">
    <property type="entry name" value="AMMECR1 HOMOLOG"/>
    <property type="match status" value="1"/>
</dbReference>
<dbReference type="EMBL" id="UOFR01000014">
    <property type="protein sequence ID" value="VAW92337.1"/>
    <property type="molecule type" value="Genomic_DNA"/>
</dbReference>
<dbReference type="SUPFAM" id="SSF143447">
    <property type="entry name" value="AMMECR1-like"/>
    <property type="match status" value="1"/>
</dbReference>
<dbReference type="InterPro" id="IPR036071">
    <property type="entry name" value="AMMECR1_dom_sf"/>
</dbReference>
<dbReference type="InterPro" id="IPR027623">
    <property type="entry name" value="AmmeMemoSam_A"/>
</dbReference>
<reference evidence="2" key="1">
    <citation type="submission" date="2018-06" db="EMBL/GenBank/DDBJ databases">
        <authorList>
            <person name="Zhirakovskaya E."/>
        </authorList>
    </citation>
    <scope>NUCLEOTIDE SEQUENCE</scope>
</reference>
<feature type="domain" description="AMMECR1" evidence="1">
    <location>
        <begin position="1"/>
        <end position="183"/>
    </location>
</feature>
<gene>
    <name evidence="2" type="ORF">MNBD_GAMMA21-1233</name>
</gene>
<proteinExistence type="predicted"/>